<organism evidence="1 2">
    <name type="scientific">Pleurodeles waltl</name>
    <name type="common">Iberian ribbed newt</name>
    <dbReference type="NCBI Taxonomy" id="8319"/>
    <lineage>
        <taxon>Eukaryota</taxon>
        <taxon>Metazoa</taxon>
        <taxon>Chordata</taxon>
        <taxon>Craniata</taxon>
        <taxon>Vertebrata</taxon>
        <taxon>Euteleostomi</taxon>
        <taxon>Amphibia</taxon>
        <taxon>Batrachia</taxon>
        <taxon>Caudata</taxon>
        <taxon>Salamandroidea</taxon>
        <taxon>Salamandridae</taxon>
        <taxon>Pleurodelinae</taxon>
        <taxon>Pleurodeles</taxon>
    </lineage>
</organism>
<reference evidence="1" key="1">
    <citation type="journal article" date="2022" name="bioRxiv">
        <title>Sequencing and chromosome-scale assembly of the giantPleurodeles waltlgenome.</title>
        <authorList>
            <person name="Brown T."/>
            <person name="Elewa A."/>
            <person name="Iarovenko S."/>
            <person name="Subramanian E."/>
            <person name="Araus A.J."/>
            <person name="Petzold A."/>
            <person name="Susuki M."/>
            <person name="Suzuki K.-i.T."/>
            <person name="Hayashi T."/>
            <person name="Toyoda A."/>
            <person name="Oliveira C."/>
            <person name="Osipova E."/>
            <person name="Leigh N.D."/>
            <person name="Simon A."/>
            <person name="Yun M.H."/>
        </authorList>
    </citation>
    <scope>NUCLEOTIDE SEQUENCE</scope>
    <source>
        <strain evidence="1">20211129_DDA</strain>
        <tissue evidence="1">Liver</tissue>
    </source>
</reference>
<sequence>RRIKQSVESADPQNENACRHVAARSRLAQTGLHMHWNGCGHAGGGHPWQRRLRRWQEERAIASAAADVGWHGRSNWTGDHVAQAPCNEAQPPKSGIDRWVTLVPRRQMLCRVRLSRVALQHARGAINPVHDAYG</sequence>
<proteinExistence type="predicted"/>
<accession>A0AAV7M2L7</accession>
<dbReference type="Proteomes" id="UP001066276">
    <property type="component" value="Chromosome 10"/>
</dbReference>
<gene>
    <name evidence="1" type="ORF">NDU88_001958</name>
</gene>
<evidence type="ECO:0000313" key="1">
    <source>
        <dbReference type="EMBL" id="KAJ1096827.1"/>
    </source>
</evidence>
<comment type="caution">
    <text evidence="1">The sequence shown here is derived from an EMBL/GenBank/DDBJ whole genome shotgun (WGS) entry which is preliminary data.</text>
</comment>
<dbReference type="EMBL" id="JANPWB010000014">
    <property type="protein sequence ID" value="KAJ1096827.1"/>
    <property type="molecule type" value="Genomic_DNA"/>
</dbReference>
<keyword evidence="2" id="KW-1185">Reference proteome</keyword>
<dbReference type="AlphaFoldDB" id="A0AAV7M2L7"/>
<protein>
    <submittedName>
        <fullName evidence="1">Uncharacterized protein</fullName>
    </submittedName>
</protein>
<feature type="non-terminal residue" evidence="1">
    <location>
        <position position="1"/>
    </location>
</feature>
<name>A0AAV7M2L7_PLEWA</name>
<evidence type="ECO:0000313" key="2">
    <source>
        <dbReference type="Proteomes" id="UP001066276"/>
    </source>
</evidence>